<protein>
    <submittedName>
        <fullName evidence="1">Uncharacterized protein</fullName>
    </submittedName>
</protein>
<evidence type="ECO:0000313" key="2">
    <source>
        <dbReference type="Proteomes" id="UP001054945"/>
    </source>
</evidence>
<dbReference type="EMBL" id="BPLR01005415">
    <property type="protein sequence ID" value="GIY02143.1"/>
    <property type="molecule type" value="Genomic_DNA"/>
</dbReference>
<organism evidence="1 2">
    <name type="scientific">Caerostris extrusa</name>
    <name type="common">Bark spider</name>
    <name type="synonym">Caerostris bankana</name>
    <dbReference type="NCBI Taxonomy" id="172846"/>
    <lineage>
        <taxon>Eukaryota</taxon>
        <taxon>Metazoa</taxon>
        <taxon>Ecdysozoa</taxon>
        <taxon>Arthropoda</taxon>
        <taxon>Chelicerata</taxon>
        <taxon>Arachnida</taxon>
        <taxon>Araneae</taxon>
        <taxon>Araneomorphae</taxon>
        <taxon>Entelegynae</taxon>
        <taxon>Araneoidea</taxon>
        <taxon>Araneidae</taxon>
        <taxon>Caerostris</taxon>
    </lineage>
</organism>
<reference evidence="1 2" key="1">
    <citation type="submission" date="2021-06" db="EMBL/GenBank/DDBJ databases">
        <title>Caerostris extrusa draft genome.</title>
        <authorList>
            <person name="Kono N."/>
            <person name="Arakawa K."/>
        </authorList>
    </citation>
    <scope>NUCLEOTIDE SEQUENCE [LARGE SCALE GENOMIC DNA]</scope>
</reference>
<accession>A0AAV4PXL2</accession>
<dbReference type="Proteomes" id="UP001054945">
    <property type="component" value="Unassembled WGS sequence"/>
</dbReference>
<gene>
    <name evidence="1" type="ORF">CEXT_758211</name>
</gene>
<comment type="caution">
    <text evidence="1">The sequence shown here is derived from an EMBL/GenBank/DDBJ whole genome shotgun (WGS) entry which is preliminary data.</text>
</comment>
<name>A0AAV4PXL2_CAEEX</name>
<evidence type="ECO:0000313" key="1">
    <source>
        <dbReference type="EMBL" id="GIY02143.1"/>
    </source>
</evidence>
<dbReference type="AlphaFoldDB" id="A0AAV4PXL2"/>
<proteinExistence type="predicted"/>
<sequence length="126" mass="13685">MAKLDTNSSHQVLPSSNYKSSAVLAGSIHPLPRFVKKENTLLLRYLCSGSESSALAFIRALSRSLQMAKLTQIPVAKSSPDSNYKSPAVLAGELSDDYNATTPPSLNPRSRAAVYLVVGLRDQWLH</sequence>
<keyword evidence="2" id="KW-1185">Reference proteome</keyword>